<accession>A0A3A9YRU0</accession>
<evidence type="ECO:0000313" key="2">
    <source>
        <dbReference type="Proteomes" id="UP000272474"/>
    </source>
</evidence>
<dbReference type="Proteomes" id="UP000272474">
    <property type="component" value="Unassembled WGS sequence"/>
</dbReference>
<comment type="caution">
    <text evidence="1">The sequence shown here is derived from an EMBL/GenBank/DDBJ whole genome shotgun (WGS) entry which is preliminary data.</text>
</comment>
<protein>
    <submittedName>
        <fullName evidence="1">Uncharacterized protein</fullName>
    </submittedName>
</protein>
<dbReference type="EMBL" id="RBAL01000020">
    <property type="protein sequence ID" value="RKN38047.1"/>
    <property type="molecule type" value="Genomic_DNA"/>
</dbReference>
<proteinExistence type="predicted"/>
<keyword evidence="2" id="KW-1185">Reference proteome</keyword>
<gene>
    <name evidence="1" type="ORF">D7294_26050</name>
</gene>
<organism evidence="1 2">
    <name type="scientific">Streptomyces hoynatensis</name>
    <dbReference type="NCBI Taxonomy" id="1141874"/>
    <lineage>
        <taxon>Bacteria</taxon>
        <taxon>Bacillati</taxon>
        <taxon>Actinomycetota</taxon>
        <taxon>Actinomycetes</taxon>
        <taxon>Kitasatosporales</taxon>
        <taxon>Streptomycetaceae</taxon>
        <taxon>Streptomyces</taxon>
    </lineage>
</organism>
<sequence>MASRPAGPAAAIARPILGTTCVVNPVRAWPAACRARGPMTPPAQRAHRTAPRRAVSAYGVTSSAVCRTLDFPF</sequence>
<reference evidence="1 2" key="1">
    <citation type="journal article" date="2014" name="Int. J. Syst. Evol. Microbiol.">
        <title>Streptomyces hoynatensis sp. nov., isolated from deep marine sediment.</title>
        <authorList>
            <person name="Veyisoglu A."/>
            <person name="Sahin N."/>
        </authorList>
    </citation>
    <scope>NUCLEOTIDE SEQUENCE [LARGE SCALE GENOMIC DNA]</scope>
    <source>
        <strain evidence="1 2">KCTC 29097</strain>
    </source>
</reference>
<evidence type="ECO:0000313" key="1">
    <source>
        <dbReference type="EMBL" id="RKN38047.1"/>
    </source>
</evidence>
<dbReference type="AlphaFoldDB" id="A0A3A9YRU0"/>
<name>A0A3A9YRU0_9ACTN</name>